<evidence type="ECO:0000313" key="9">
    <source>
        <dbReference type="EMBL" id="ODV82955.1"/>
    </source>
</evidence>
<comment type="similarity">
    <text evidence="2 6">Belongs to the CDC50/LEM3 family.</text>
</comment>
<evidence type="ECO:0000256" key="7">
    <source>
        <dbReference type="SAM" id="MobiDB-lite"/>
    </source>
</evidence>
<dbReference type="GO" id="GO:0005794">
    <property type="term" value="C:Golgi apparatus"/>
    <property type="evidence" value="ECO:0007669"/>
    <property type="project" value="TreeGrafter"/>
</dbReference>
<dbReference type="PANTHER" id="PTHR10926:SF20">
    <property type="entry name" value="PHOSPHOLIPID-TRANSPORTING ATPASE ACCESSORY SUBUNIT LEM3"/>
    <property type="match status" value="1"/>
</dbReference>
<dbReference type="STRING" id="983967.A0A1E4STW3"/>
<dbReference type="GO" id="GO:0005783">
    <property type="term" value="C:endoplasmic reticulum"/>
    <property type="evidence" value="ECO:0007669"/>
    <property type="project" value="TreeGrafter"/>
</dbReference>
<comment type="subcellular location">
    <subcellularLocation>
        <location evidence="1">Membrane</location>
    </subcellularLocation>
</comment>
<evidence type="ECO:0000256" key="5">
    <source>
        <dbReference type="ARBA" id="ARBA00023136"/>
    </source>
</evidence>
<sequence length="398" mass="45713">MSEDNGDEDDDELSDSQFEDNKTKIKNRRPKENAFTQQKLKAYHPILTPKTVIPLLILIAIIFIPIGAGMLYGSNQIQEMIIDYSYCTDYANKDYYTEIPSEFYDFNFKDEINIKPQWKIGINETWSKLYSDEENICHLQFQIPNDIGPHIYLFYRLKDFYANHRRYVKSFSEDQLNGKAASTSDIKDTTGQNCQPLSINSQGKKYYPCGLIANSLFNDTFSILQSINSTTSTTNDDYQMTTNGIAWSTNKNRFKKTKYNIDEIVPPPNWIKQFPNGYNETNLPDISTWFEFQNWMQPAALPLFSKMISRNDNDVLSKGLYQIDAGLHWPVDKFNGRKSIYLTTRSVIGGKNSFLGISWIVGGGICLILSIIFLIVNMLHPRKTGDLTLLSWNKSSAL</sequence>
<name>A0A1E4STW3_9ASCO</name>
<evidence type="ECO:0000256" key="8">
    <source>
        <dbReference type="SAM" id="Phobius"/>
    </source>
</evidence>
<feature type="compositionally biased region" description="Acidic residues" evidence="7">
    <location>
        <begin position="1"/>
        <end position="18"/>
    </location>
</feature>
<keyword evidence="4 8" id="KW-1133">Transmembrane helix</keyword>
<gene>
    <name evidence="9" type="ORF">CANARDRAFT_30422</name>
</gene>
<dbReference type="AlphaFoldDB" id="A0A1E4STW3"/>
<dbReference type="PANTHER" id="PTHR10926">
    <property type="entry name" value="CELL CYCLE CONTROL PROTEIN 50"/>
    <property type="match status" value="1"/>
</dbReference>
<evidence type="ECO:0000256" key="2">
    <source>
        <dbReference type="ARBA" id="ARBA00009457"/>
    </source>
</evidence>
<reference evidence="10" key="1">
    <citation type="submission" date="2016-04" db="EMBL/GenBank/DDBJ databases">
        <title>Comparative genomics of biotechnologically important yeasts.</title>
        <authorList>
            <consortium name="DOE Joint Genome Institute"/>
            <person name="Riley R."/>
            <person name="Haridas S."/>
            <person name="Wolfe K.H."/>
            <person name="Lopes M.R."/>
            <person name="Hittinger C.T."/>
            <person name="Goker M."/>
            <person name="Salamov A."/>
            <person name="Wisecaver J."/>
            <person name="Long T.M."/>
            <person name="Aerts A.L."/>
            <person name="Barry K."/>
            <person name="Choi C."/>
            <person name="Clum A."/>
            <person name="Coughlan A.Y."/>
            <person name="Deshpande S."/>
            <person name="Douglass A.P."/>
            <person name="Hanson S.J."/>
            <person name="Klenk H.-P."/>
            <person name="Labutti K."/>
            <person name="Lapidus A."/>
            <person name="Lindquist E."/>
            <person name="Lipzen A."/>
            <person name="Meier-Kolthoff J.P."/>
            <person name="Ohm R.A."/>
            <person name="Otillar R.P."/>
            <person name="Pangilinan J."/>
            <person name="Peng Y."/>
            <person name="Rokas A."/>
            <person name="Rosa C.A."/>
            <person name="Scheuner C."/>
            <person name="Sibirny A.A."/>
            <person name="Slot J.C."/>
            <person name="Stielow J.B."/>
            <person name="Sun H."/>
            <person name="Kurtzman C.P."/>
            <person name="Blackwell M."/>
            <person name="Grigoriev I.V."/>
            <person name="Jeffries T.W."/>
        </authorList>
    </citation>
    <scope>NUCLEOTIDE SEQUENCE [LARGE SCALE GENOMIC DNA]</scope>
    <source>
        <strain evidence="10">NRRL YB-2248</strain>
    </source>
</reference>
<accession>A0A1E4STW3</accession>
<keyword evidence="5 6" id="KW-0472">Membrane</keyword>
<organism evidence="9 10">
    <name type="scientific">[Candida] arabinofermentans NRRL YB-2248</name>
    <dbReference type="NCBI Taxonomy" id="983967"/>
    <lineage>
        <taxon>Eukaryota</taxon>
        <taxon>Fungi</taxon>
        <taxon>Dikarya</taxon>
        <taxon>Ascomycota</taxon>
        <taxon>Saccharomycotina</taxon>
        <taxon>Pichiomycetes</taxon>
        <taxon>Pichiales</taxon>
        <taxon>Pichiaceae</taxon>
        <taxon>Ogataea</taxon>
        <taxon>Ogataea/Candida clade</taxon>
    </lineage>
</organism>
<dbReference type="Pfam" id="PF03381">
    <property type="entry name" value="CDC50"/>
    <property type="match status" value="1"/>
</dbReference>
<dbReference type="OrthoDB" id="340608at2759"/>
<evidence type="ECO:0000256" key="1">
    <source>
        <dbReference type="ARBA" id="ARBA00004370"/>
    </source>
</evidence>
<dbReference type="InterPro" id="IPR005045">
    <property type="entry name" value="CDC50/LEM3_fam"/>
</dbReference>
<dbReference type="GO" id="GO:0045332">
    <property type="term" value="P:phospholipid translocation"/>
    <property type="evidence" value="ECO:0007669"/>
    <property type="project" value="UniProtKB-UniRule"/>
</dbReference>
<feature type="region of interest" description="Disordered" evidence="7">
    <location>
        <begin position="1"/>
        <end position="30"/>
    </location>
</feature>
<keyword evidence="3 8" id="KW-0812">Transmembrane</keyword>
<dbReference type="GO" id="GO:0005886">
    <property type="term" value="C:plasma membrane"/>
    <property type="evidence" value="ECO:0007669"/>
    <property type="project" value="TreeGrafter"/>
</dbReference>
<protein>
    <submittedName>
        <fullName evidence="9">Uncharacterized protein</fullName>
    </submittedName>
</protein>
<feature type="transmembrane region" description="Helical" evidence="8">
    <location>
        <begin position="52"/>
        <end position="72"/>
    </location>
</feature>
<evidence type="ECO:0000256" key="3">
    <source>
        <dbReference type="ARBA" id="ARBA00022692"/>
    </source>
</evidence>
<feature type="transmembrane region" description="Helical" evidence="8">
    <location>
        <begin position="354"/>
        <end position="376"/>
    </location>
</feature>
<dbReference type="EMBL" id="KV453870">
    <property type="protein sequence ID" value="ODV82955.1"/>
    <property type="molecule type" value="Genomic_DNA"/>
</dbReference>
<keyword evidence="10" id="KW-1185">Reference proteome</keyword>
<dbReference type="PIRSF" id="PIRSF015840">
    <property type="entry name" value="DUF284_TM_euk"/>
    <property type="match status" value="1"/>
</dbReference>
<evidence type="ECO:0000313" key="10">
    <source>
        <dbReference type="Proteomes" id="UP000094801"/>
    </source>
</evidence>
<dbReference type="Proteomes" id="UP000094801">
    <property type="component" value="Unassembled WGS sequence"/>
</dbReference>
<evidence type="ECO:0000256" key="6">
    <source>
        <dbReference type="PIRNR" id="PIRNR015840"/>
    </source>
</evidence>
<evidence type="ECO:0000256" key="4">
    <source>
        <dbReference type="ARBA" id="ARBA00022989"/>
    </source>
</evidence>
<proteinExistence type="inferred from homology"/>